<reference evidence="1" key="1">
    <citation type="submission" date="2020-04" db="EMBL/GenBank/DDBJ databases">
        <authorList>
            <person name="Alioto T."/>
            <person name="Alioto T."/>
            <person name="Gomez Garrido J."/>
        </authorList>
    </citation>
    <scope>NUCLEOTIDE SEQUENCE</scope>
    <source>
        <strain evidence="1">A484AB</strain>
    </source>
</reference>
<feature type="non-terminal residue" evidence="1">
    <location>
        <position position="218"/>
    </location>
</feature>
<evidence type="ECO:0000313" key="1">
    <source>
        <dbReference type="EMBL" id="CAB4041113.1"/>
    </source>
</evidence>
<organism evidence="1 2">
    <name type="scientific">Paramuricea clavata</name>
    <name type="common">Red gorgonian</name>
    <name type="synonym">Violescent sea-whip</name>
    <dbReference type="NCBI Taxonomy" id="317549"/>
    <lineage>
        <taxon>Eukaryota</taxon>
        <taxon>Metazoa</taxon>
        <taxon>Cnidaria</taxon>
        <taxon>Anthozoa</taxon>
        <taxon>Octocorallia</taxon>
        <taxon>Malacalcyonacea</taxon>
        <taxon>Plexauridae</taxon>
        <taxon>Paramuricea</taxon>
    </lineage>
</organism>
<gene>
    <name evidence="1" type="ORF">PACLA_8A040253</name>
</gene>
<accession>A0A6S7LQZ3</accession>
<protein>
    <submittedName>
        <fullName evidence="1">Eukaryotic translation initiation factor 4 gamma 1 isoform X1</fullName>
    </submittedName>
</protein>
<dbReference type="Gene3D" id="1.25.40.180">
    <property type="match status" value="1"/>
</dbReference>
<dbReference type="Proteomes" id="UP001152795">
    <property type="component" value="Unassembled WGS sequence"/>
</dbReference>
<comment type="caution">
    <text evidence="1">The sequence shown here is derived from an EMBL/GenBank/DDBJ whole genome shotgun (WGS) entry which is preliminary data.</text>
</comment>
<dbReference type="GO" id="GO:0016281">
    <property type="term" value="C:eukaryotic translation initiation factor 4F complex"/>
    <property type="evidence" value="ECO:0007669"/>
    <property type="project" value="TreeGrafter"/>
</dbReference>
<dbReference type="GO" id="GO:0003743">
    <property type="term" value="F:translation initiation factor activity"/>
    <property type="evidence" value="ECO:0007669"/>
    <property type="project" value="UniProtKB-KW"/>
</dbReference>
<keyword evidence="2" id="KW-1185">Reference proteome</keyword>
<dbReference type="SUPFAM" id="SSF48371">
    <property type="entry name" value="ARM repeat"/>
    <property type="match status" value="1"/>
</dbReference>
<dbReference type="PANTHER" id="PTHR23253">
    <property type="entry name" value="EUKARYOTIC TRANSLATION INITIATION FACTOR 4 GAMMA"/>
    <property type="match status" value="1"/>
</dbReference>
<name>A0A6S7LQZ3_PARCT</name>
<dbReference type="OrthoDB" id="514777at2759"/>
<dbReference type="InterPro" id="IPR016024">
    <property type="entry name" value="ARM-type_fold"/>
</dbReference>
<dbReference type="SMART" id="SM00543">
    <property type="entry name" value="MIF4G"/>
    <property type="match status" value="1"/>
</dbReference>
<keyword evidence="1" id="KW-0648">Protein biosynthesis</keyword>
<proteinExistence type="predicted"/>
<dbReference type="GO" id="GO:0003729">
    <property type="term" value="F:mRNA binding"/>
    <property type="evidence" value="ECO:0007669"/>
    <property type="project" value="TreeGrafter"/>
</dbReference>
<sequence length="218" mass="25550">IKVADAEGKDVSLRNLLLNRCQKEFETQNEYEQALLEKQKQFKGLSAKERQIRKEEIDEALAKNKRRMLGNIKFLGELFKLKLLTENIVHDCVLKLLRAGDEESLESMCKLLFTIGEDLDSDKAKPRMDQYFDQINRIIIAEKVSSRVIFMLRDVVELRQNEWVARREGHYNPKTIEAQIEKMQEQRLAVQFPVMNKKQKQGGPGNIMEQALWKMQKI</sequence>
<dbReference type="EMBL" id="CACRXK020027777">
    <property type="protein sequence ID" value="CAB4041113.1"/>
    <property type="molecule type" value="Genomic_DNA"/>
</dbReference>
<dbReference type="Pfam" id="PF02854">
    <property type="entry name" value="MIF4G"/>
    <property type="match status" value="1"/>
</dbReference>
<keyword evidence="1" id="KW-0396">Initiation factor</keyword>
<evidence type="ECO:0000313" key="2">
    <source>
        <dbReference type="Proteomes" id="UP001152795"/>
    </source>
</evidence>
<dbReference type="AlphaFoldDB" id="A0A6S7LQZ3"/>
<dbReference type="PANTHER" id="PTHR23253:SF78">
    <property type="entry name" value="EUKARYOTIC TRANSLATION INITIATION FACTOR 4G1, ISOFORM B-RELATED"/>
    <property type="match status" value="1"/>
</dbReference>
<dbReference type="InterPro" id="IPR003890">
    <property type="entry name" value="MIF4G-like_typ-3"/>
</dbReference>